<proteinExistence type="predicted"/>
<evidence type="ECO:0000313" key="3">
    <source>
        <dbReference type="Proteomes" id="UP000324705"/>
    </source>
</evidence>
<dbReference type="Proteomes" id="UP000324705">
    <property type="component" value="Chromosome 5B"/>
</dbReference>
<feature type="compositionally biased region" description="Basic and acidic residues" evidence="1">
    <location>
        <begin position="50"/>
        <end position="65"/>
    </location>
</feature>
<feature type="region of interest" description="Disordered" evidence="1">
    <location>
        <begin position="48"/>
        <end position="70"/>
    </location>
</feature>
<name>A0A9R1AI80_TRITD</name>
<accession>A0A9R1AI80</accession>
<evidence type="ECO:0000256" key="1">
    <source>
        <dbReference type="SAM" id="MobiDB-lite"/>
    </source>
</evidence>
<dbReference type="OMA" id="NIADECP"/>
<evidence type="ECO:0000313" key="2">
    <source>
        <dbReference type="EMBL" id="VAI28843.1"/>
    </source>
</evidence>
<dbReference type="AlphaFoldDB" id="A0A9R1AI80"/>
<dbReference type="Gramene" id="TRITD5Bv1G054210.1">
    <property type="protein sequence ID" value="TRITD5Bv1G054210.1"/>
    <property type="gene ID" value="TRITD5Bv1G054210"/>
</dbReference>
<dbReference type="EMBL" id="LT934120">
    <property type="protein sequence ID" value="VAI28843.1"/>
    <property type="molecule type" value="Genomic_DNA"/>
</dbReference>
<gene>
    <name evidence="2" type="ORF">TRITD_5Bv1G054210</name>
</gene>
<reference evidence="2 3" key="1">
    <citation type="submission" date="2017-09" db="EMBL/GenBank/DDBJ databases">
        <authorList>
            <consortium name="International Durum Wheat Genome Sequencing Consortium (IDWGSC)"/>
            <person name="Milanesi L."/>
        </authorList>
    </citation>
    <scope>NUCLEOTIDE SEQUENCE [LARGE SCALE GENOMIC DNA]</scope>
    <source>
        <strain evidence="3">cv. Svevo</strain>
    </source>
</reference>
<organism evidence="2 3">
    <name type="scientific">Triticum turgidum subsp. durum</name>
    <name type="common">Durum wheat</name>
    <name type="synonym">Triticum durum</name>
    <dbReference type="NCBI Taxonomy" id="4567"/>
    <lineage>
        <taxon>Eukaryota</taxon>
        <taxon>Viridiplantae</taxon>
        <taxon>Streptophyta</taxon>
        <taxon>Embryophyta</taxon>
        <taxon>Tracheophyta</taxon>
        <taxon>Spermatophyta</taxon>
        <taxon>Magnoliopsida</taxon>
        <taxon>Liliopsida</taxon>
        <taxon>Poales</taxon>
        <taxon>Poaceae</taxon>
        <taxon>BOP clade</taxon>
        <taxon>Pooideae</taxon>
        <taxon>Triticodae</taxon>
        <taxon>Triticeae</taxon>
        <taxon>Triticinae</taxon>
        <taxon>Triticum</taxon>
    </lineage>
</organism>
<sequence length="281" mass="31138">MGTAGATNEVATLKEAVSAAERNAAAERSEREKQEARVAEVRQELQALMEKQESLEHDSKTRESELASALESAKSAKAEARRALQEVEDVKKIAAGKAFFMQSKHVNVNYLALTRIRSSPGAFVDLPRSVSDAAVFYRGEEGSSTEKVIWSQYAKAGHTVPPSDQLKQLVELHKVAEEAMKGLIVRLWPGEAMLGSYFGLVRRLVDACPWVEVIKRSACIEGACRALARAKVHWGRLDAERLLTDLPPVGKEYRTPEMYYKTVLKGARNIADECPRDVIIE</sequence>
<protein>
    <submittedName>
        <fullName evidence="2">Uncharacterized protein</fullName>
    </submittedName>
</protein>
<keyword evidence="3" id="KW-1185">Reference proteome</keyword>